<dbReference type="Pfam" id="PF10934">
    <property type="entry name" value="Sheath_initiator"/>
    <property type="match status" value="1"/>
</dbReference>
<protein>
    <submittedName>
        <fullName evidence="1">DUF2634 domain-containing protein</fullName>
    </submittedName>
</protein>
<dbReference type="EMBL" id="QRVL01000001">
    <property type="protein sequence ID" value="RGS41919.1"/>
    <property type="molecule type" value="Genomic_DNA"/>
</dbReference>
<dbReference type="RefSeq" id="WP_118096203.1">
    <property type="nucleotide sequence ID" value="NZ_QRVL01000001.1"/>
</dbReference>
<dbReference type="AlphaFoldDB" id="A0A395VCX6"/>
<gene>
    <name evidence="1" type="ORF">DWX93_00840</name>
</gene>
<dbReference type="Proteomes" id="UP000266172">
    <property type="component" value="Unassembled WGS sequence"/>
</dbReference>
<organism evidence="1 2">
    <name type="scientific">Roseburia hominis</name>
    <dbReference type="NCBI Taxonomy" id="301301"/>
    <lineage>
        <taxon>Bacteria</taxon>
        <taxon>Bacillati</taxon>
        <taxon>Bacillota</taxon>
        <taxon>Clostridia</taxon>
        <taxon>Lachnospirales</taxon>
        <taxon>Lachnospiraceae</taxon>
        <taxon>Roseburia</taxon>
    </lineage>
</organism>
<reference evidence="1 2" key="1">
    <citation type="submission" date="2018-08" db="EMBL/GenBank/DDBJ databases">
        <title>A genome reference for cultivated species of the human gut microbiota.</title>
        <authorList>
            <person name="Zou Y."/>
            <person name="Xue W."/>
            <person name="Luo G."/>
        </authorList>
    </citation>
    <scope>NUCLEOTIDE SEQUENCE [LARGE SCALE GENOMIC DNA]</scope>
    <source>
        <strain evidence="1 2">AF22-12AC</strain>
    </source>
</reference>
<proteinExistence type="predicted"/>
<evidence type="ECO:0000313" key="1">
    <source>
        <dbReference type="EMBL" id="RGS41919.1"/>
    </source>
</evidence>
<comment type="caution">
    <text evidence="1">The sequence shown here is derived from an EMBL/GenBank/DDBJ whole genome shotgun (WGS) entry which is preliminary data.</text>
</comment>
<name>A0A395VCX6_9FIRM</name>
<evidence type="ECO:0000313" key="2">
    <source>
        <dbReference type="Proteomes" id="UP000266172"/>
    </source>
</evidence>
<sequence>MSQPLFPVVEVPDFISEDSQYDTQYKRSMKWDPELGDFVRDGAHRVKECDGKEAFSIWCFKIAQTERYRCLAYPDSIGTEMERAMDNDDEKTVESMVERTITDAIMVNPRAENVRDFQFTWEGDQMHVTFKVKGSNWDEEIEVSL</sequence>
<accession>A0A395VCX6</accession>
<dbReference type="InterPro" id="IPR020288">
    <property type="entry name" value="Sheath_initiator"/>
</dbReference>